<organism evidence="1 2">
    <name type="scientific">Cytospora mali</name>
    <name type="common">Apple Valsa canker fungus</name>
    <name type="synonym">Valsa mali</name>
    <dbReference type="NCBI Taxonomy" id="578113"/>
    <lineage>
        <taxon>Eukaryota</taxon>
        <taxon>Fungi</taxon>
        <taxon>Dikarya</taxon>
        <taxon>Ascomycota</taxon>
        <taxon>Pezizomycotina</taxon>
        <taxon>Sordariomycetes</taxon>
        <taxon>Sordariomycetidae</taxon>
        <taxon>Diaporthales</taxon>
        <taxon>Cytosporaceae</taxon>
        <taxon>Cytospora</taxon>
    </lineage>
</organism>
<name>A0A194W2C1_CYTMA</name>
<evidence type="ECO:0000313" key="1">
    <source>
        <dbReference type="EMBL" id="KUI70238.1"/>
    </source>
</evidence>
<dbReference type="EMBL" id="CM003103">
    <property type="protein sequence ID" value="KUI70238.1"/>
    <property type="molecule type" value="Genomic_DNA"/>
</dbReference>
<evidence type="ECO:0000313" key="2">
    <source>
        <dbReference type="Proteomes" id="UP000078559"/>
    </source>
</evidence>
<protein>
    <submittedName>
        <fullName evidence="1">Uncharacterized protein</fullName>
    </submittedName>
</protein>
<gene>
    <name evidence="1" type="ORF">VM1G_11664</name>
</gene>
<keyword evidence="2" id="KW-1185">Reference proteome</keyword>
<reference evidence="1" key="1">
    <citation type="submission" date="2014-12" db="EMBL/GenBank/DDBJ databases">
        <title>Genome Sequence of Valsa Canker Pathogens Uncovers a Specific Adaption of Colonization on Woody Bark.</title>
        <authorList>
            <person name="Yin Z."/>
            <person name="Liu H."/>
            <person name="Gao X."/>
            <person name="Li Z."/>
            <person name="Song N."/>
            <person name="Ke X."/>
            <person name="Dai Q."/>
            <person name="Wu Y."/>
            <person name="Sun Y."/>
            <person name="Xu J.-R."/>
            <person name="Kang Z.K."/>
            <person name="Wang L."/>
            <person name="Huang L."/>
        </authorList>
    </citation>
    <scope>NUCLEOTIDE SEQUENCE [LARGE SCALE GENOMIC DNA]</scope>
    <source>
        <strain evidence="1">03-8</strain>
    </source>
</reference>
<dbReference type="Proteomes" id="UP000078559">
    <property type="component" value="Chromosome 6"/>
</dbReference>
<sequence length="61" mass="6261">MSYEGACLAAFNDKEECSGATHISRTASAGIRDQLAAIAVAVAVADIAMTEQVLNTPVAVH</sequence>
<accession>A0A194W2C1</accession>
<dbReference type="AlphaFoldDB" id="A0A194W2C1"/>
<proteinExistence type="predicted"/>